<feature type="transmembrane region" description="Helical" evidence="1">
    <location>
        <begin position="82"/>
        <end position="102"/>
    </location>
</feature>
<keyword evidence="1" id="KW-0472">Membrane</keyword>
<dbReference type="AlphaFoldDB" id="A0A914LB12"/>
<evidence type="ECO:0000256" key="1">
    <source>
        <dbReference type="SAM" id="Phobius"/>
    </source>
</evidence>
<organism evidence="2 3">
    <name type="scientific">Meloidogyne incognita</name>
    <name type="common">Southern root-knot nematode worm</name>
    <name type="synonym">Oxyuris incognita</name>
    <dbReference type="NCBI Taxonomy" id="6306"/>
    <lineage>
        <taxon>Eukaryota</taxon>
        <taxon>Metazoa</taxon>
        <taxon>Ecdysozoa</taxon>
        <taxon>Nematoda</taxon>
        <taxon>Chromadorea</taxon>
        <taxon>Rhabditida</taxon>
        <taxon>Tylenchina</taxon>
        <taxon>Tylenchomorpha</taxon>
        <taxon>Tylenchoidea</taxon>
        <taxon>Meloidogynidae</taxon>
        <taxon>Meloidogyninae</taxon>
        <taxon>Meloidogyne</taxon>
        <taxon>Meloidogyne incognita group</taxon>
    </lineage>
</organism>
<protein>
    <submittedName>
        <fullName evidence="3">Uncharacterized protein</fullName>
    </submittedName>
</protein>
<name>A0A914LB12_MELIC</name>
<proteinExistence type="predicted"/>
<keyword evidence="2" id="KW-1185">Reference proteome</keyword>
<evidence type="ECO:0000313" key="2">
    <source>
        <dbReference type="Proteomes" id="UP000887563"/>
    </source>
</evidence>
<sequence>MLWKNCGWEMELNHHGMSPDRSTTDCATIQPNAGLFIFIYIPSASADTTLLPPCEIKRPRLLLVFYNYHLFRFWRAHTETHFVAYAALHAPYAFFFYLYISLAPPASLSQLRHFFNFSQGLLLFLSTVTECQIITAFEGSLVPRAMPGLCDCAIEVSDVFMLWKNCGWEMELNHHGMSPDRSTTDCATIQPNAGLFIFIYIIIGRLMSI</sequence>
<evidence type="ECO:0000313" key="3">
    <source>
        <dbReference type="WBParaSite" id="Minc3s00387g11439"/>
    </source>
</evidence>
<dbReference type="WBParaSite" id="Minc3s00387g11439">
    <property type="protein sequence ID" value="Minc3s00387g11439"/>
    <property type="gene ID" value="Minc3s00387g11439"/>
</dbReference>
<keyword evidence="1" id="KW-1133">Transmembrane helix</keyword>
<dbReference type="Proteomes" id="UP000887563">
    <property type="component" value="Unplaced"/>
</dbReference>
<accession>A0A914LB12</accession>
<reference evidence="3" key="1">
    <citation type="submission" date="2022-11" db="UniProtKB">
        <authorList>
            <consortium name="WormBaseParasite"/>
        </authorList>
    </citation>
    <scope>IDENTIFICATION</scope>
</reference>
<feature type="transmembrane region" description="Helical" evidence="1">
    <location>
        <begin position="189"/>
        <end position="207"/>
    </location>
</feature>
<keyword evidence="1" id="KW-0812">Transmembrane</keyword>